<dbReference type="Pfam" id="PF12716">
    <property type="entry name" value="Apq12"/>
    <property type="match status" value="1"/>
</dbReference>
<accession>A0ABR4CB71</accession>
<evidence type="ECO:0000256" key="1">
    <source>
        <dbReference type="SAM" id="Phobius"/>
    </source>
</evidence>
<feature type="transmembrane region" description="Helical" evidence="1">
    <location>
        <begin position="88"/>
        <end position="105"/>
    </location>
</feature>
<proteinExistence type="predicted"/>
<keyword evidence="1" id="KW-1133">Transmembrane helix</keyword>
<name>A0ABR4CB71_9HELO</name>
<evidence type="ECO:0000313" key="3">
    <source>
        <dbReference type="Proteomes" id="UP001595075"/>
    </source>
</evidence>
<dbReference type="EMBL" id="JAZHXI010000010">
    <property type="protein sequence ID" value="KAL2067192.1"/>
    <property type="molecule type" value="Genomic_DNA"/>
</dbReference>
<sequence length="169" mass="18948">MDILQEYAPTILTTLQRLEPYTRTPLSVLHTLYVRLSPVLTPYIDTLLSTLHTSPAILSLAAIILLLVIALQILSFVRRVMMFWFRMVMRLLFWAAVVLLCSVVWQRGVGRTGEDLGRWAGEVGRVWEREYKRWEGIQGRNGGAAGNMGNLGGGRGYGNGRANAGSSWR</sequence>
<gene>
    <name evidence="2" type="ORF">VTL71DRAFT_1616</name>
</gene>
<dbReference type="Proteomes" id="UP001595075">
    <property type="component" value="Unassembled WGS sequence"/>
</dbReference>
<feature type="transmembrane region" description="Helical" evidence="1">
    <location>
        <begin position="56"/>
        <end position="76"/>
    </location>
</feature>
<reference evidence="2 3" key="1">
    <citation type="journal article" date="2024" name="Commun. Biol.">
        <title>Comparative genomic analysis of thermophilic fungi reveals convergent evolutionary adaptations and gene losses.</title>
        <authorList>
            <person name="Steindorff A.S."/>
            <person name="Aguilar-Pontes M.V."/>
            <person name="Robinson A.J."/>
            <person name="Andreopoulos B."/>
            <person name="LaButti K."/>
            <person name="Kuo A."/>
            <person name="Mondo S."/>
            <person name="Riley R."/>
            <person name="Otillar R."/>
            <person name="Haridas S."/>
            <person name="Lipzen A."/>
            <person name="Grimwood J."/>
            <person name="Schmutz J."/>
            <person name="Clum A."/>
            <person name="Reid I.D."/>
            <person name="Moisan M.C."/>
            <person name="Butler G."/>
            <person name="Nguyen T.T.M."/>
            <person name="Dewar K."/>
            <person name="Conant G."/>
            <person name="Drula E."/>
            <person name="Henrissat B."/>
            <person name="Hansel C."/>
            <person name="Singer S."/>
            <person name="Hutchinson M.I."/>
            <person name="de Vries R.P."/>
            <person name="Natvig D.O."/>
            <person name="Powell A.J."/>
            <person name="Tsang A."/>
            <person name="Grigoriev I.V."/>
        </authorList>
    </citation>
    <scope>NUCLEOTIDE SEQUENCE [LARGE SCALE GENOMIC DNA]</scope>
    <source>
        <strain evidence="2 3">CBS 494.80</strain>
    </source>
</reference>
<evidence type="ECO:0000313" key="2">
    <source>
        <dbReference type="EMBL" id="KAL2067192.1"/>
    </source>
</evidence>
<comment type="caution">
    <text evidence="2">The sequence shown here is derived from an EMBL/GenBank/DDBJ whole genome shotgun (WGS) entry which is preliminary data.</text>
</comment>
<keyword evidence="1" id="KW-0472">Membrane</keyword>
<dbReference type="InterPro" id="IPR024316">
    <property type="entry name" value="APQ12"/>
</dbReference>
<keyword evidence="3" id="KW-1185">Reference proteome</keyword>
<keyword evidence="1" id="KW-0812">Transmembrane</keyword>
<organism evidence="2 3">
    <name type="scientific">Oculimacula yallundae</name>
    <dbReference type="NCBI Taxonomy" id="86028"/>
    <lineage>
        <taxon>Eukaryota</taxon>
        <taxon>Fungi</taxon>
        <taxon>Dikarya</taxon>
        <taxon>Ascomycota</taxon>
        <taxon>Pezizomycotina</taxon>
        <taxon>Leotiomycetes</taxon>
        <taxon>Helotiales</taxon>
        <taxon>Ploettnerulaceae</taxon>
        <taxon>Oculimacula</taxon>
    </lineage>
</organism>
<protein>
    <submittedName>
        <fullName evidence="2">Uncharacterized protein</fullName>
    </submittedName>
</protein>